<dbReference type="Proteomes" id="UP000293347">
    <property type="component" value="Unassembled WGS sequence"/>
</dbReference>
<dbReference type="EMBL" id="SJSL01000002">
    <property type="protein sequence ID" value="TCD01761.1"/>
    <property type="molecule type" value="Genomic_DNA"/>
</dbReference>
<dbReference type="Pfam" id="PF07883">
    <property type="entry name" value="Cupin_2"/>
    <property type="match status" value="1"/>
</dbReference>
<accession>A0A4R0NLU3</accession>
<dbReference type="CDD" id="cd02209">
    <property type="entry name" value="cupin_XRE_C"/>
    <property type="match status" value="1"/>
</dbReference>
<keyword evidence="3" id="KW-1185">Reference proteome</keyword>
<dbReference type="AlphaFoldDB" id="A0A4R0NLU3"/>
<gene>
    <name evidence="2" type="ORF">EZ437_13680</name>
</gene>
<evidence type="ECO:0000313" key="3">
    <source>
        <dbReference type="Proteomes" id="UP000293347"/>
    </source>
</evidence>
<evidence type="ECO:0000313" key="2">
    <source>
        <dbReference type="EMBL" id="TCD01761.1"/>
    </source>
</evidence>
<proteinExistence type="predicted"/>
<feature type="domain" description="Cupin type-2" evidence="1">
    <location>
        <begin position="140"/>
        <end position="198"/>
    </location>
</feature>
<dbReference type="InterPro" id="IPR014710">
    <property type="entry name" value="RmlC-like_jellyroll"/>
</dbReference>
<evidence type="ECO:0000259" key="1">
    <source>
        <dbReference type="Pfam" id="PF07883"/>
    </source>
</evidence>
<dbReference type="InterPro" id="IPR013096">
    <property type="entry name" value="Cupin_2"/>
</dbReference>
<reference evidence="2 3" key="1">
    <citation type="submission" date="2019-02" db="EMBL/GenBank/DDBJ databases">
        <title>Pedobacter sp. RP-1-14 sp. nov., isolated from Arctic soil.</title>
        <authorList>
            <person name="Dahal R.H."/>
        </authorList>
    </citation>
    <scope>NUCLEOTIDE SEQUENCE [LARGE SCALE GENOMIC DNA]</scope>
    <source>
        <strain evidence="2 3">RP-1-14</strain>
    </source>
</reference>
<dbReference type="RefSeq" id="WP_131596561.1">
    <property type="nucleotide sequence ID" value="NZ_SJSL01000002.1"/>
</dbReference>
<dbReference type="SUPFAM" id="SSF51182">
    <property type="entry name" value="RmlC-like cupins"/>
    <property type="match status" value="1"/>
</dbReference>
<dbReference type="InterPro" id="IPR011051">
    <property type="entry name" value="RmlC_Cupin_sf"/>
</dbReference>
<dbReference type="OrthoDB" id="3395710at2"/>
<name>A0A4R0NLU3_9SPHI</name>
<organism evidence="2 3">
    <name type="scientific">Pedobacter psychroterrae</name>
    <dbReference type="NCBI Taxonomy" id="2530453"/>
    <lineage>
        <taxon>Bacteria</taxon>
        <taxon>Pseudomonadati</taxon>
        <taxon>Bacteroidota</taxon>
        <taxon>Sphingobacteriia</taxon>
        <taxon>Sphingobacteriales</taxon>
        <taxon>Sphingobacteriaceae</taxon>
        <taxon>Pedobacter</taxon>
    </lineage>
</organism>
<dbReference type="Gene3D" id="2.60.120.10">
    <property type="entry name" value="Jelly Rolls"/>
    <property type="match status" value="1"/>
</dbReference>
<sequence length="204" mass="23376">MGNWQELMDSGLLELYVLGQVDTEEALFIEKMAVAHTEVKREIEEISLALERYAQAHAIEPDPIVKPFLMATIDFSDRIKSGEKSELAPILDSNATAGDYIRWLERPDMILPIDFEDDVFAKIWSYTPEAITAIVWIKHMAPQEVHDHESERFLILEGTCDIYVEDQINHLKPGDYFQIPLHKPHHVLVTSEIPCKVILQRLAA</sequence>
<comment type="caution">
    <text evidence="2">The sequence shown here is derived from an EMBL/GenBank/DDBJ whole genome shotgun (WGS) entry which is preliminary data.</text>
</comment>
<protein>
    <submittedName>
        <fullName evidence="2">Cupin domain-containing protein</fullName>
    </submittedName>
</protein>